<keyword evidence="3" id="KW-1185">Reference proteome</keyword>
<sequence>MDLFKQHRETEQKVHDNLYTNLVLLTHFYPPNKDFNAVFRKDMFVKNNKAAFFEVVHYMLNIISPELTKQKLTNWPIRDVKMEAKLRTEVISYVNELNVVYPYANIPTCQTSTLISPGGFRFAKFMLKISQLVLFKHLERSEEITLLFPLKHQKNALEMSKAQINHLNKVTSNINKESMDLLSTFQEYYEKIKGQGEAICESLTKLNKDIQAIQKQYTDIQNFFNTKYPSYPSANSLEEKFTVIKEQVQKVVEMNHLFAECEKLLKCISGTDLLLEHNEDDLDVPQDIQNIIQNNNQLDITQFFRGLTVLLEKKTLELVDPTKICIGQSIETINKLSGRYKDILKQLEAERDHINGLFDQLKTVFEDIVAETDHTLAVPIS</sequence>
<dbReference type="GO" id="GO:0008017">
    <property type="term" value="F:microtubule binding"/>
    <property type="evidence" value="ECO:0007669"/>
    <property type="project" value="TreeGrafter"/>
</dbReference>
<name>A0A834IS70_RHYFE</name>
<dbReference type="GO" id="GO:0051225">
    <property type="term" value="P:spindle assembly"/>
    <property type="evidence" value="ECO:0007669"/>
    <property type="project" value="InterPro"/>
</dbReference>
<feature type="domain" description="HAUS augmin-like complex subunit 6 N-terminal" evidence="1">
    <location>
        <begin position="18"/>
        <end position="250"/>
    </location>
</feature>
<evidence type="ECO:0000313" key="3">
    <source>
        <dbReference type="Proteomes" id="UP000625711"/>
    </source>
</evidence>
<dbReference type="InterPro" id="IPR026797">
    <property type="entry name" value="HAUS_6"/>
</dbReference>
<dbReference type="GO" id="GO:1990498">
    <property type="term" value="C:mitotic spindle microtubule"/>
    <property type="evidence" value="ECO:0007669"/>
    <property type="project" value="TreeGrafter"/>
</dbReference>
<proteinExistence type="predicted"/>
<organism evidence="2 3">
    <name type="scientific">Rhynchophorus ferrugineus</name>
    <name type="common">Red palm weevil</name>
    <name type="synonym">Curculio ferrugineus</name>
    <dbReference type="NCBI Taxonomy" id="354439"/>
    <lineage>
        <taxon>Eukaryota</taxon>
        <taxon>Metazoa</taxon>
        <taxon>Ecdysozoa</taxon>
        <taxon>Arthropoda</taxon>
        <taxon>Hexapoda</taxon>
        <taxon>Insecta</taxon>
        <taxon>Pterygota</taxon>
        <taxon>Neoptera</taxon>
        <taxon>Endopterygota</taxon>
        <taxon>Coleoptera</taxon>
        <taxon>Polyphaga</taxon>
        <taxon>Cucujiformia</taxon>
        <taxon>Curculionidae</taxon>
        <taxon>Dryophthorinae</taxon>
        <taxon>Rhynchophorus</taxon>
    </lineage>
</organism>
<evidence type="ECO:0000313" key="2">
    <source>
        <dbReference type="EMBL" id="KAF7285275.1"/>
    </source>
</evidence>
<dbReference type="InterPro" id="IPR028163">
    <property type="entry name" value="HAUS_6_N"/>
</dbReference>
<dbReference type="EMBL" id="JAACXV010000058">
    <property type="protein sequence ID" value="KAF7285275.1"/>
    <property type="molecule type" value="Genomic_DNA"/>
</dbReference>
<gene>
    <name evidence="2" type="ORF">GWI33_011404</name>
</gene>
<dbReference type="AlphaFoldDB" id="A0A834IS70"/>
<dbReference type="PANTHER" id="PTHR16151">
    <property type="entry name" value="HAUS AUGMIN-LIKE COMPLEX SUBUNIT 6"/>
    <property type="match status" value="1"/>
</dbReference>
<dbReference type="PANTHER" id="PTHR16151:SF2">
    <property type="entry name" value="HAUS AUGMIN-LIKE COMPLEX SUBUNIT 6"/>
    <property type="match status" value="1"/>
</dbReference>
<dbReference type="OrthoDB" id="5575722at2759"/>
<protein>
    <recommendedName>
        <fullName evidence="1">HAUS augmin-like complex subunit 6 N-terminal domain-containing protein</fullName>
    </recommendedName>
</protein>
<evidence type="ECO:0000259" key="1">
    <source>
        <dbReference type="Pfam" id="PF14661"/>
    </source>
</evidence>
<comment type="caution">
    <text evidence="2">The sequence shown here is derived from an EMBL/GenBank/DDBJ whole genome shotgun (WGS) entry which is preliminary data.</text>
</comment>
<accession>A0A834IS70</accession>
<dbReference type="Pfam" id="PF14661">
    <property type="entry name" value="HAUS6_N"/>
    <property type="match status" value="1"/>
</dbReference>
<reference evidence="2" key="1">
    <citation type="submission" date="2020-08" db="EMBL/GenBank/DDBJ databases">
        <title>Genome sequencing and assembly of the red palm weevil Rhynchophorus ferrugineus.</title>
        <authorList>
            <person name="Dias G.B."/>
            <person name="Bergman C.M."/>
            <person name="Manee M."/>
        </authorList>
    </citation>
    <scope>NUCLEOTIDE SEQUENCE</scope>
    <source>
        <strain evidence="2">AA-2017</strain>
        <tissue evidence="2">Whole larva</tissue>
    </source>
</reference>
<dbReference type="Proteomes" id="UP000625711">
    <property type="component" value="Unassembled WGS sequence"/>
</dbReference>
<dbReference type="GO" id="GO:0070652">
    <property type="term" value="C:HAUS complex"/>
    <property type="evidence" value="ECO:0007669"/>
    <property type="project" value="InterPro"/>
</dbReference>